<reference evidence="4 5" key="1">
    <citation type="submission" date="2014-04" db="EMBL/GenBank/DDBJ databases">
        <title>Draft genome sequence of Pantoea beijingensis strain LMG 27579, an emerging pathogen to Pleurotus eryngii with potential industrial application.</title>
        <authorList>
            <person name="Xu F."/>
            <person name="Liu Y."/>
            <person name="Wang S."/>
            <person name="Yin Y."/>
            <person name="Ma Y."/>
            <person name="Zhao S."/>
            <person name="Rong C."/>
        </authorList>
    </citation>
    <scope>NUCLEOTIDE SEQUENCE [LARGE SCALE GENOMIC DNA]</scope>
    <source>
        <strain evidence="4 5">LMG 27579</strain>
    </source>
</reference>
<organism evidence="4 5">
    <name type="scientific">[Pantoea] beijingensis</name>
    <dbReference type="NCBI Taxonomy" id="1324864"/>
    <lineage>
        <taxon>Bacteria</taxon>
        <taxon>Pseudomonadati</taxon>
        <taxon>Pseudomonadota</taxon>
        <taxon>Gammaproteobacteria</taxon>
        <taxon>Enterobacterales</taxon>
        <taxon>Erwiniaceae</taxon>
        <taxon>Erwinia</taxon>
    </lineage>
</organism>
<evidence type="ECO:0000313" key="5">
    <source>
        <dbReference type="Proteomes" id="UP000288794"/>
    </source>
</evidence>
<evidence type="ECO:0000313" key="4">
    <source>
        <dbReference type="EMBL" id="RWR03310.1"/>
    </source>
</evidence>
<evidence type="ECO:0000256" key="1">
    <source>
        <dbReference type="ARBA" id="ARBA00023125"/>
    </source>
</evidence>
<gene>
    <name evidence="4" type="ORF">ED28_03160</name>
</gene>
<dbReference type="SUPFAM" id="SSF46894">
    <property type="entry name" value="C-terminal effector domain of the bipartite response regulators"/>
    <property type="match status" value="1"/>
</dbReference>
<accession>A0A443IH35</accession>
<dbReference type="Gene3D" id="1.10.10.10">
    <property type="entry name" value="Winged helix-like DNA-binding domain superfamily/Winged helix DNA-binding domain"/>
    <property type="match status" value="1"/>
</dbReference>
<dbReference type="InterPro" id="IPR001867">
    <property type="entry name" value="OmpR/PhoB-type_DNA-bd"/>
</dbReference>
<dbReference type="InterPro" id="IPR016032">
    <property type="entry name" value="Sig_transdc_resp-reg_C-effctor"/>
</dbReference>
<feature type="domain" description="OmpR/PhoB-type" evidence="3">
    <location>
        <begin position="36"/>
        <end position="110"/>
    </location>
</feature>
<evidence type="ECO:0000256" key="2">
    <source>
        <dbReference type="SAM" id="Phobius"/>
    </source>
</evidence>
<keyword evidence="2" id="KW-1133">Transmembrane helix</keyword>
<evidence type="ECO:0000259" key="3">
    <source>
        <dbReference type="SMART" id="SM00862"/>
    </source>
</evidence>
<dbReference type="GO" id="GO:0003677">
    <property type="term" value="F:DNA binding"/>
    <property type="evidence" value="ECO:0007669"/>
    <property type="project" value="UniProtKB-KW"/>
</dbReference>
<dbReference type="GO" id="GO:0000160">
    <property type="term" value="P:phosphorelay signal transduction system"/>
    <property type="evidence" value="ECO:0007669"/>
    <property type="project" value="InterPro"/>
</dbReference>
<protein>
    <recommendedName>
        <fullName evidence="3">OmpR/PhoB-type domain-containing protein</fullName>
    </recommendedName>
</protein>
<feature type="transmembrane region" description="Helical" evidence="2">
    <location>
        <begin position="175"/>
        <end position="200"/>
    </location>
</feature>
<dbReference type="InterPro" id="IPR036388">
    <property type="entry name" value="WH-like_DNA-bd_sf"/>
</dbReference>
<dbReference type="EMBL" id="JMEE01000002">
    <property type="protein sequence ID" value="RWR03310.1"/>
    <property type="molecule type" value="Genomic_DNA"/>
</dbReference>
<keyword evidence="2" id="KW-0812">Transmembrane</keyword>
<dbReference type="AlphaFoldDB" id="A0A443IH35"/>
<keyword evidence="5" id="KW-1185">Reference proteome</keyword>
<keyword evidence="1" id="KW-0238">DNA-binding</keyword>
<comment type="caution">
    <text evidence="4">The sequence shown here is derived from an EMBL/GenBank/DDBJ whole genome shotgun (WGS) entry which is preliminary data.</text>
</comment>
<keyword evidence="2" id="KW-0472">Membrane</keyword>
<dbReference type="Proteomes" id="UP000288794">
    <property type="component" value="Unassembled WGS sequence"/>
</dbReference>
<sequence>MTTKGNDKDEQERVTFILNGKVKFFPSRRCLAADDGTIVELSENSYRLLFLLLKGKTDKQTLINEVWSEQRGSVSESSYYGQLYLLRKAFSLAGLPNSLIKTIPRKGVKYVGNVSEERMTDDGEKTDMAAGDRPVNECEMIKDDEPGVIHVDETEAIIESKSQNPEWYNSRSWNILVSSLAVLAVCWLTTLIFAFVFFFIGNGKL</sequence>
<dbReference type="SMART" id="SM00862">
    <property type="entry name" value="Trans_reg_C"/>
    <property type="match status" value="1"/>
</dbReference>
<dbReference type="GO" id="GO:0006355">
    <property type="term" value="P:regulation of DNA-templated transcription"/>
    <property type="evidence" value="ECO:0007669"/>
    <property type="project" value="InterPro"/>
</dbReference>
<name>A0A443IH35_9GAMM</name>
<proteinExistence type="predicted"/>
<dbReference type="RefSeq" id="WP_229655766.1">
    <property type="nucleotide sequence ID" value="NZ_CP071409.1"/>
</dbReference>